<keyword evidence="2 5" id="KW-0808">Transferase</keyword>
<sequence length="199" mass="21797">MNLSEKFDYMAKQVPYNDLDPLLVDARARSTKLTTELNSSNNNDEKKRILSHLLGSSGVNPFFEPFFRCEFGCNIHIGDNFYANYDCVMLDGAPINIGDNVLFGPKAGLYTSNHLIDAKERRQGGCIAKPISIGDDVWFGANVTVMPGVTIGDRTIIGGGSVVTKNIPSDVIAVDNPCHVMRKITDEDRTGFDGTDKFG</sequence>
<accession>A0A0R1VVA1</accession>
<evidence type="ECO:0000256" key="1">
    <source>
        <dbReference type="ARBA" id="ARBA00007274"/>
    </source>
</evidence>
<name>A0A0R1VVA1_9LACO</name>
<evidence type="ECO:0000313" key="7">
    <source>
        <dbReference type="EMBL" id="KRM09343.1"/>
    </source>
</evidence>
<dbReference type="AlphaFoldDB" id="A0A0R1VVA1"/>
<dbReference type="PANTHER" id="PTHR43017">
    <property type="entry name" value="GALACTOSIDE O-ACETYLTRANSFERASE"/>
    <property type="match status" value="1"/>
</dbReference>
<evidence type="ECO:0000256" key="2">
    <source>
        <dbReference type="ARBA" id="ARBA00022679"/>
    </source>
</evidence>
<protein>
    <recommendedName>
        <fullName evidence="5">Acetyltransferase</fullName>
        <ecNumber evidence="5">2.3.1.-</ecNumber>
    </recommendedName>
</protein>
<dbReference type="EC" id="2.3.1.-" evidence="5"/>
<comment type="caution">
    <text evidence="7">The sequence shown here is derived from an EMBL/GenBank/DDBJ whole genome shotgun (WGS) entry which is preliminary data.</text>
</comment>
<evidence type="ECO:0000313" key="8">
    <source>
        <dbReference type="Proteomes" id="UP000051820"/>
    </source>
</evidence>
<dbReference type="InterPro" id="IPR039369">
    <property type="entry name" value="LacA-like"/>
</dbReference>
<dbReference type="Pfam" id="PF00132">
    <property type="entry name" value="Hexapep"/>
    <property type="match status" value="1"/>
</dbReference>
<dbReference type="InterPro" id="IPR001451">
    <property type="entry name" value="Hexapep"/>
</dbReference>
<dbReference type="CDD" id="cd03357">
    <property type="entry name" value="LbH_MAT_GAT"/>
    <property type="match status" value="1"/>
</dbReference>
<dbReference type="RefSeq" id="WP_010623031.1">
    <property type="nucleotide sequence ID" value="NZ_AZGF01000044.1"/>
</dbReference>
<dbReference type="GO" id="GO:0008870">
    <property type="term" value="F:galactoside O-acetyltransferase activity"/>
    <property type="evidence" value="ECO:0007669"/>
    <property type="project" value="TreeGrafter"/>
</dbReference>
<evidence type="ECO:0000256" key="5">
    <source>
        <dbReference type="RuleBase" id="RU367021"/>
    </source>
</evidence>
<dbReference type="OrthoDB" id="9812571at2"/>
<dbReference type="EMBL" id="AZGF01000044">
    <property type="protein sequence ID" value="KRM09343.1"/>
    <property type="molecule type" value="Genomic_DNA"/>
</dbReference>
<evidence type="ECO:0000256" key="3">
    <source>
        <dbReference type="ARBA" id="ARBA00022737"/>
    </source>
</evidence>
<keyword evidence="8" id="KW-1185">Reference proteome</keyword>
<keyword evidence="4 5" id="KW-0012">Acyltransferase</keyword>
<dbReference type="PATRIC" id="fig|1423807.3.peg.1885"/>
<dbReference type="Gene3D" id="2.160.10.10">
    <property type="entry name" value="Hexapeptide repeat proteins"/>
    <property type="match status" value="1"/>
</dbReference>
<reference evidence="7 8" key="1">
    <citation type="journal article" date="2015" name="Genome Announc.">
        <title>Expanding the biotechnology potential of lactobacilli through comparative genomics of 213 strains and associated genera.</title>
        <authorList>
            <person name="Sun Z."/>
            <person name="Harris H.M."/>
            <person name="McCann A."/>
            <person name="Guo C."/>
            <person name="Argimon S."/>
            <person name="Zhang W."/>
            <person name="Yang X."/>
            <person name="Jeffery I.B."/>
            <person name="Cooney J.C."/>
            <person name="Kagawa T.F."/>
            <person name="Liu W."/>
            <person name="Song Y."/>
            <person name="Salvetti E."/>
            <person name="Wrobel A."/>
            <person name="Rasinkangas P."/>
            <person name="Parkhill J."/>
            <person name="Rea M.C."/>
            <person name="O'Sullivan O."/>
            <person name="Ritari J."/>
            <person name="Douillard F.P."/>
            <person name="Paul Ross R."/>
            <person name="Yang R."/>
            <person name="Briner A.E."/>
            <person name="Felis G.E."/>
            <person name="de Vos W.M."/>
            <person name="Barrangou R."/>
            <person name="Klaenhammer T.R."/>
            <person name="Caufield P.W."/>
            <person name="Cui Y."/>
            <person name="Zhang H."/>
            <person name="O'Toole P.W."/>
        </authorList>
    </citation>
    <scope>NUCLEOTIDE SEQUENCE [LARGE SCALE GENOMIC DNA]</scope>
    <source>
        <strain evidence="7 8">DSM 5007</strain>
    </source>
</reference>
<dbReference type="eggNOG" id="COG0110">
    <property type="taxonomic scope" value="Bacteria"/>
</dbReference>
<keyword evidence="3" id="KW-0677">Repeat</keyword>
<dbReference type="STRING" id="1423807.FD16_GL001840"/>
<organism evidence="7 8">
    <name type="scientific">Paucilactobacillus suebicus DSM 5007 = KCTC 3549</name>
    <dbReference type="NCBI Taxonomy" id="1423807"/>
    <lineage>
        <taxon>Bacteria</taxon>
        <taxon>Bacillati</taxon>
        <taxon>Bacillota</taxon>
        <taxon>Bacilli</taxon>
        <taxon>Lactobacillales</taxon>
        <taxon>Lactobacillaceae</taxon>
        <taxon>Paucilactobacillus</taxon>
    </lineage>
</organism>
<dbReference type="FunFam" id="2.160.10.10:FF:000025">
    <property type="entry name" value="Hexapeptide-repeat containing-acetyltransferase"/>
    <property type="match status" value="1"/>
</dbReference>
<evidence type="ECO:0000256" key="4">
    <source>
        <dbReference type="ARBA" id="ARBA00023315"/>
    </source>
</evidence>
<evidence type="ECO:0000259" key="6">
    <source>
        <dbReference type="SMART" id="SM01266"/>
    </source>
</evidence>
<dbReference type="SUPFAM" id="SSF51161">
    <property type="entry name" value="Trimeric LpxA-like enzymes"/>
    <property type="match status" value="1"/>
</dbReference>
<dbReference type="Pfam" id="PF12464">
    <property type="entry name" value="Mac"/>
    <property type="match status" value="1"/>
</dbReference>
<proteinExistence type="inferred from homology"/>
<dbReference type="InterPro" id="IPR024688">
    <property type="entry name" value="Mac_dom"/>
</dbReference>
<feature type="domain" description="Maltose/galactoside acetyltransferase" evidence="6">
    <location>
        <begin position="7"/>
        <end position="59"/>
    </location>
</feature>
<dbReference type="PANTHER" id="PTHR43017:SF1">
    <property type="entry name" value="ACETYLTRANSFERASE YJL218W-RELATED"/>
    <property type="match status" value="1"/>
</dbReference>
<gene>
    <name evidence="7" type="ORF">FD16_GL001840</name>
</gene>
<comment type="similarity">
    <text evidence="1 5">Belongs to the transferase hexapeptide repeat family.</text>
</comment>
<dbReference type="InterPro" id="IPR011004">
    <property type="entry name" value="Trimer_LpxA-like_sf"/>
</dbReference>
<dbReference type="SMART" id="SM01266">
    <property type="entry name" value="Mac"/>
    <property type="match status" value="1"/>
</dbReference>
<dbReference type="Proteomes" id="UP000051820">
    <property type="component" value="Unassembled WGS sequence"/>
</dbReference>